<dbReference type="Pfam" id="PF13843">
    <property type="entry name" value="DDE_Tnp_1_7"/>
    <property type="match status" value="1"/>
</dbReference>
<dbReference type="Proteomes" id="UP000814243">
    <property type="component" value="Unassembled WGS sequence"/>
</dbReference>
<sequence>MYAYTDYWSKILRYNKIADIMTLKKFQLLRRYLHFNDNLKDDGDTDTTKSIELLQYLRDEYGVFALGTIRANRLREAEKKLPTDKNFH</sequence>
<dbReference type="AlphaFoldDB" id="A0A922M457"/>
<name>A0A922M457_SPOEX</name>
<organism evidence="2 3">
    <name type="scientific">Spodoptera exigua</name>
    <name type="common">Beet armyworm</name>
    <name type="synonym">Noctua fulgens</name>
    <dbReference type="NCBI Taxonomy" id="7107"/>
    <lineage>
        <taxon>Eukaryota</taxon>
        <taxon>Metazoa</taxon>
        <taxon>Ecdysozoa</taxon>
        <taxon>Arthropoda</taxon>
        <taxon>Hexapoda</taxon>
        <taxon>Insecta</taxon>
        <taxon>Pterygota</taxon>
        <taxon>Neoptera</taxon>
        <taxon>Endopterygota</taxon>
        <taxon>Lepidoptera</taxon>
        <taxon>Glossata</taxon>
        <taxon>Ditrysia</taxon>
        <taxon>Noctuoidea</taxon>
        <taxon>Noctuidae</taxon>
        <taxon>Amphipyrinae</taxon>
        <taxon>Spodoptera</taxon>
    </lineage>
</organism>
<reference evidence="2" key="1">
    <citation type="journal article" date="2021" name="G3 (Bethesda)">
        <title>Genome and transcriptome analysis of the beet armyworm Spodoptera exigua reveals targets for pest control. .</title>
        <authorList>
            <person name="Simon S."/>
            <person name="Breeschoten T."/>
            <person name="Jansen H.J."/>
            <person name="Dirks R.P."/>
            <person name="Schranz M.E."/>
            <person name="Ros V.I.D."/>
        </authorList>
    </citation>
    <scope>NUCLEOTIDE SEQUENCE</scope>
    <source>
        <strain evidence="2">TB_SE_WUR_2020</strain>
    </source>
</reference>
<comment type="caution">
    <text evidence="2">The sequence shown here is derived from an EMBL/GenBank/DDBJ whole genome shotgun (WGS) entry which is preliminary data.</text>
</comment>
<accession>A0A922M457</accession>
<evidence type="ECO:0000313" key="2">
    <source>
        <dbReference type="EMBL" id="KAH9630071.1"/>
    </source>
</evidence>
<dbReference type="EMBL" id="JACEFF010000839">
    <property type="protein sequence ID" value="KAH9630071.1"/>
    <property type="molecule type" value="Genomic_DNA"/>
</dbReference>
<feature type="domain" description="PiggyBac transposable element-derived protein" evidence="1">
    <location>
        <begin position="5"/>
        <end position="58"/>
    </location>
</feature>
<dbReference type="InterPro" id="IPR029526">
    <property type="entry name" value="PGBD"/>
</dbReference>
<proteinExistence type="predicted"/>
<dbReference type="PANTHER" id="PTHR47272:SF1">
    <property type="entry name" value="PIGGYBAC TRANSPOSABLE ELEMENT-DERIVED PROTEIN 3-LIKE"/>
    <property type="match status" value="1"/>
</dbReference>
<protein>
    <recommendedName>
        <fullName evidence="1">PiggyBac transposable element-derived protein domain-containing protein</fullName>
    </recommendedName>
</protein>
<evidence type="ECO:0000259" key="1">
    <source>
        <dbReference type="Pfam" id="PF13843"/>
    </source>
</evidence>
<evidence type="ECO:0000313" key="3">
    <source>
        <dbReference type="Proteomes" id="UP000814243"/>
    </source>
</evidence>
<dbReference type="PANTHER" id="PTHR47272">
    <property type="entry name" value="DDE_TNP_1_7 DOMAIN-CONTAINING PROTEIN"/>
    <property type="match status" value="1"/>
</dbReference>
<gene>
    <name evidence="2" type="ORF">HF086_016253</name>
</gene>